<sequence length="75" mass="8875">MYINKKDPDAVKREIQELKNKKAEIENKIATIEQIAARFSMRYGESQEKIDKLINDMNEIDKQIKYLSNNESKNK</sequence>
<dbReference type="AlphaFoldDB" id="A0A949X2J7"/>
<keyword evidence="1" id="KW-0175">Coiled coil</keyword>
<comment type="caution">
    <text evidence="2">The sequence shown here is derived from an EMBL/GenBank/DDBJ whole genome shotgun (WGS) entry which is preliminary data.</text>
</comment>
<organism evidence="2 3">
    <name type="scientific">Clostridium thailandense</name>
    <dbReference type="NCBI Taxonomy" id="2794346"/>
    <lineage>
        <taxon>Bacteria</taxon>
        <taxon>Bacillati</taxon>
        <taxon>Bacillota</taxon>
        <taxon>Clostridia</taxon>
        <taxon>Eubacteriales</taxon>
        <taxon>Clostridiaceae</taxon>
        <taxon>Clostridium</taxon>
    </lineage>
</organism>
<accession>A0A949X2J7</accession>
<protein>
    <submittedName>
        <fullName evidence="2">Uncharacterized protein</fullName>
    </submittedName>
</protein>
<reference evidence="2" key="1">
    <citation type="submission" date="2020-12" db="EMBL/GenBank/DDBJ databases">
        <title>Clostridium thailandense sp. nov., a novel acetogenic bacterium isolated from peat land soil in Thailand.</title>
        <authorList>
            <person name="Chaikitkaew S."/>
            <person name="Birkeland N.K."/>
        </authorList>
    </citation>
    <scope>NUCLEOTIDE SEQUENCE</scope>
    <source>
        <strain evidence="2">PL3</strain>
    </source>
</reference>
<dbReference type="Proteomes" id="UP000694308">
    <property type="component" value="Unassembled WGS sequence"/>
</dbReference>
<evidence type="ECO:0000256" key="1">
    <source>
        <dbReference type="SAM" id="Coils"/>
    </source>
</evidence>
<gene>
    <name evidence="2" type="ORF">I6U48_10555</name>
</gene>
<keyword evidence="3" id="KW-1185">Reference proteome</keyword>
<dbReference type="RefSeq" id="WP_218320381.1">
    <property type="nucleotide sequence ID" value="NZ_JAEEGC010000043.1"/>
</dbReference>
<dbReference type="EMBL" id="JAEEGC010000043">
    <property type="protein sequence ID" value="MBV7273349.1"/>
    <property type="molecule type" value="Genomic_DNA"/>
</dbReference>
<evidence type="ECO:0000313" key="3">
    <source>
        <dbReference type="Proteomes" id="UP000694308"/>
    </source>
</evidence>
<feature type="coiled-coil region" evidence="1">
    <location>
        <begin position="8"/>
        <end position="70"/>
    </location>
</feature>
<name>A0A949X2J7_9CLOT</name>
<evidence type="ECO:0000313" key="2">
    <source>
        <dbReference type="EMBL" id="MBV7273349.1"/>
    </source>
</evidence>
<proteinExistence type="predicted"/>